<dbReference type="PROSITE" id="PS50937">
    <property type="entry name" value="HTH_MERR_2"/>
    <property type="match status" value="1"/>
</dbReference>
<comment type="caution">
    <text evidence="2">The sequence shown here is derived from an EMBL/GenBank/DDBJ whole genome shotgun (WGS) entry which is preliminary data.</text>
</comment>
<gene>
    <name evidence="2" type="ORF">JOF36_005709</name>
</gene>
<evidence type="ECO:0000313" key="3">
    <source>
        <dbReference type="Proteomes" id="UP001519295"/>
    </source>
</evidence>
<dbReference type="SUPFAM" id="SSF46955">
    <property type="entry name" value="Putative DNA-binding domain"/>
    <property type="match status" value="1"/>
</dbReference>
<keyword evidence="2" id="KW-0238">DNA-binding</keyword>
<evidence type="ECO:0000313" key="2">
    <source>
        <dbReference type="EMBL" id="MBP2370013.1"/>
    </source>
</evidence>
<dbReference type="CDD" id="cd00592">
    <property type="entry name" value="HTH_MerR-like"/>
    <property type="match status" value="1"/>
</dbReference>
<accession>A0ABS4W237</accession>
<dbReference type="GO" id="GO:0003677">
    <property type="term" value="F:DNA binding"/>
    <property type="evidence" value="ECO:0007669"/>
    <property type="project" value="UniProtKB-KW"/>
</dbReference>
<keyword evidence="3" id="KW-1185">Reference proteome</keyword>
<dbReference type="EMBL" id="JAGINU010000001">
    <property type="protein sequence ID" value="MBP2370013.1"/>
    <property type="molecule type" value="Genomic_DNA"/>
</dbReference>
<protein>
    <submittedName>
        <fullName evidence="2">DNA-binding transcriptional MerR regulator</fullName>
    </submittedName>
</protein>
<proteinExistence type="predicted"/>
<organism evidence="2 3">
    <name type="scientific">Pseudonocardia parietis</name>
    <dbReference type="NCBI Taxonomy" id="570936"/>
    <lineage>
        <taxon>Bacteria</taxon>
        <taxon>Bacillati</taxon>
        <taxon>Actinomycetota</taxon>
        <taxon>Actinomycetes</taxon>
        <taxon>Pseudonocardiales</taxon>
        <taxon>Pseudonocardiaceae</taxon>
        <taxon>Pseudonocardia</taxon>
    </lineage>
</organism>
<sequence length="52" mass="5606">MNDDLYPIGDAARRSGLSVSAVRFYGDSGLIAPTGLNRAAHRLYDIDAIARL</sequence>
<dbReference type="InterPro" id="IPR009061">
    <property type="entry name" value="DNA-bd_dom_put_sf"/>
</dbReference>
<name>A0ABS4W237_9PSEU</name>
<dbReference type="Pfam" id="PF00376">
    <property type="entry name" value="MerR"/>
    <property type="match status" value="1"/>
</dbReference>
<dbReference type="Proteomes" id="UP001519295">
    <property type="component" value="Unassembled WGS sequence"/>
</dbReference>
<dbReference type="InterPro" id="IPR000551">
    <property type="entry name" value="MerR-type_HTH_dom"/>
</dbReference>
<dbReference type="Gene3D" id="1.10.1660.10">
    <property type="match status" value="1"/>
</dbReference>
<evidence type="ECO:0000259" key="1">
    <source>
        <dbReference type="PROSITE" id="PS50937"/>
    </source>
</evidence>
<feature type="domain" description="HTH merR-type" evidence="1">
    <location>
        <begin position="5"/>
        <end position="52"/>
    </location>
</feature>
<reference evidence="2 3" key="1">
    <citation type="submission" date="2021-03" db="EMBL/GenBank/DDBJ databases">
        <title>Sequencing the genomes of 1000 actinobacteria strains.</title>
        <authorList>
            <person name="Klenk H.-P."/>
        </authorList>
    </citation>
    <scope>NUCLEOTIDE SEQUENCE [LARGE SCALE GENOMIC DNA]</scope>
    <source>
        <strain evidence="2 3">DSM 45256</strain>
    </source>
</reference>
<dbReference type="RefSeq" id="WP_245351011.1">
    <property type="nucleotide sequence ID" value="NZ_JAGINU010000001.1"/>
</dbReference>
<dbReference type="PRINTS" id="PR00040">
    <property type="entry name" value="HTHMERR"/>
</dbReference>